<dbReference type="NCBIfam" id="TIGR00731">
    <property type="entry name" value="bL25_bact_ctc"/>
    <property type="match status" value="1"/>
</dbReference>
<dbReference type="CDD" id="cd00495">
    <property type="entry name" value="Ribosomal_L25_TL5_CTC"/>
    <property type="match status" value="1"/>
</dbReference>
<dbReference type="InterPro" id="IPR011035">
    <property type="entry name" value="Ribosomal_bL25/Gln-tRNA_synth"/>
</dbReference>
<dbReference type="Gene3D" id="2.170.120.20">
    <property type="entry name" value="Ribosomal protein L25, beta domain"/>
    <property type="match status" value="1"/>
</dbReference>
<evidence type="ECO:0000256" key="1">
    <source>
        <dbReference type="ARBA" id="ARBA00022730"/>
    </source>
</evidence>
<dbReference type="InterPro" id="IPR037121">
    <property type="entry name" value="Ribosomal_bL25_C"/>
</dbReference>
<comment type="similarity">
    <text evidence="5">Belongs to the bacterial ribosomal protein bL25 family. CTC subfamily.</text>
</comment>
<dbReference type="HAMAP" id="MF_01334">
    <property type="entry name" value="Ribosomal_bL25_CTC"/>
    <property type="match status" value="1"/>
</dbReference>
<dbReference type="Gene3D" id="2.40.240.10">
    <property type="entry name" value="Ribosomal Protein L25, Chain P"/>
    <property type="match status" value="1"/>
</dbReference>
<evidence type="ECO:0000259" key="7">
    <source>
        <dbReference type="Pfam" id="PF14693"/>
    </source>
</evidence>
<feature type="domain" description="Large ribosomal subunit protein bL25 L25" evidence="6">
    <location>
        <begin position="6"/>
        <end position="92"/>
    </location>
</feature>
<keyword evidence="9" id="KW-1185">Reference proteome</keyword>
<dbReference type="InterPro" id="IPR001021">
    <property type="entry name" value="Ribosomal_bL25_long"/>
</dbReference>
<dbReference type="GO" id="GO:0022625">
    <property type="term" value="C:cytosolic large ribosomal subunit"/>
    <property type="evidence" value="ECO:0007669"/>
    <property type="project" value="TreeGrafter"/>
</dbReference>
<accession>L7VJG9</accession>
<comment type="function">
    <text evidence="5">This is one of the proteins that binds to the 5S RNA in the ribosome where it forms part of the central protuberance.</text>
</comment>
<dbReference type="Pfam" id="PF14693">
    <property type="entry name" value="Ribosomal_TL5_C"/>
    <property type="match status" value="1"/>
</dbReference>
<dbReference type="InterPro" id="IPR020930">
    <property type="entry name" value="Ribosomal_uL5_bac-type"/>
</dbReference>
<proteinExistence type="inferred from homology"/>
<protein>
    <recommendedName>
        <fullName evidence="5">Large ribosomal subunit protein bL25</fullName>
    </recommendedName>
    <alternativeName>
        <fullName evidence="5">General stress protein CTC</fullName>
    </alternativeName>
</protein>
<comment type="subunit">
    <text evidence="5">Part of the 50S ribosomal subunit; part of the 5S rRNA/L5/L18/L25 subcomplex. Contacts the 5S rRNA. Binds to the 5S rRNA independently of L5 and L18.</text>
</comment>
<dbReference type="STRING" id="1133592.ASNER_073"/>
<dbReference type="InterPro" id="IPR020056">
    <property type="entry name" value="Rbsml_bL25/Gln-tRNA_synth_N"/>
</dbReference>
<dbReference type="GO" id="GO:0008097">
    <property type="term" value="F:5S rRNA binding"/>
    <property type="evidence" value="ECO:0007669"/>
    <property type="project" value="InterPro"/>
</dbReference>
<keyword evidence="4 5" id="KW-0687">Ribonucleoprotein</keyword>
<dbReference type="InterPro" id="IPR029751">
    <property type="entry name" value="Ribosomal_L25_dom"/>
</dbReference>
<dbReference type="GO" id="GO:0006412">
    <property type="term" value="P:translation"/>
    <property type="evidence" value="ECO:0007669"/>
    <property type="project" value="UniProtKB-UniRule"/>
</dbReference>
<dbReference type="Pfam" id="PF01386">
    <property type="entry name" value="Ribosomal_L25p"/>
    <property type="match status" value="1"/>
</dbReference>
<reference evidence="8 9" key="1">
    <citation type="journal article" date="2013" name="Environ. Microbiol.">
        <title>The nutrient supplying capabilities of Uzinura, an endosymbiont of armoured scale insects.</title>
        <authorList>
            <person name="Sabree Z.L."/>
            <person name="Huang C.Y."/>
            <person name="Okusu A."/>
            <person name="Moran N.A."/>
            <person name="Normark B.B."/>
        </authorList>
    </citation>
    <scope>NUCLEOTIDE SEQUENCE [LARGE SCALE GENOMIC DNA]</scope>
    <source>
        <strain evidence="8 9">ASNER</strain>
    </source>
</reference>
<evidence type="ECO:0000313" key="9">
    <source>
        <dbReference type="Proteomes" id="UP000011174"/>
    </source>
</evidence>
<evidence type="ECO:0000256" key="5">
    <source>
        <dbReference type="HAMAP-Rule" id="MF_01334"/>
    </source>
</evidence>
<organism evidence="8 9">
    <name type="scientific">Candidatus Uzinura diaspidicola str. ASNER</name>
    <dbReference type="NCBI Taxonomy" id="1133592"/>
    <lineage>
        <taxon>Bacteria</taxon>
        <taxon>Pseudomonadati</taxon>
        <taxon>Bacteroidota</taxon>
        <taxon>Flavobacteriia</taxon>
        <taxon>Flavobacteriales</taxon>
        <taxon>Candidatus Uzinura</taxon>
    </lineage>
</organism>
<name>L7VJG9_9FLAO</name>
<sequence>MKSIIINGRKRENLGKSSTSRLRYSEEVPCVLYYRKGENIHFSTYLSSFRKLVYTPNSYTVIIEWEEGEKSEALLKQIQFHPVSNKILHADFCKLDINKIIVMPVPIKTIGRSIGVSQGGNLRLILRKLLVKAFPKNIPDYFEIDITFLAIGDRVYIKDILNDNYIFMHSNDTVILTIKS</sequence>
<dbReference type="KEGG" id="udi:ASNER_073"/>
<gene>
    <name evidence="5 8" type="primary">rplY</name>
    <name evidence="5" type="synonym">ctc</name>
    <name evidence="8" type="ORF">ASNER_073</name>
</gene>
<dbReference type="GO" id="GO:0003735">
    <property type="term" value="F:structural constituent of ribosome"/>
    <property type="evidence" value="ECO:0007669"/>
    <property type="project" value="InterPro"/>
</dbReference>
<dbReference type="HOGENOM" id="CLU_075939_2_1_10"/>
<dbReference type="InterPro" id="IPR020057">
    <property type="entry name" value="Ribosomal_bL25_b-dom"/>
</dbReference>
<dbReference type="SUPFAM" id="SSF50715">
    <property type="entry name" value="Ribosomal protein L25-like"/>
    <property type="match status" value="1"/>
</dbReference>
<dbReference type="Proteomes" id="UP000011174">
    <property type="component" value="Chromosome"/>
</dbReference>
<evidence type="ECO:0000256" key="4">
    <source>
        <dbReference type="ARBA" id="ARBA00023274"/>
    </source>
</evidence>
<keyword evidence="3 5" id="KW-0689">Ribosomal protein</keyword>
<feature type="domain" description="Large ribosomal subunit protein bL25 beta" evidence="7">
    <location>
        <begin position="102"/>
        <end position="179"/>
    </location>
</feature>
<keyword evidence="2 5" id="KW-0694">RNA-binding</keyword>
<evidence type="ECO:0000256" key="3">
    <source>
        <dbReference type="ARBA" id="ARBA00022980"/>
    </source>
</evidence>
<dbReference type="EMBL" id="CP003263">
    <property type="protein sequence ID" value="AGC66847.1"/>
    <property type="molecule type" value="Genomic_DNA"/>
</dbReference>
<dbReference type="PANTHER" id="PTHR33284">
    <property type="entry name" value="RIBOSOMAL PROTEIN L25/GLN-TRNA SYNTHETASE, ANTI-CODON-BINDING DOMAIN-CONTAINING PROTEIN"/>
    <property type="match status" value="1"/>
</dbReference>
<dbReference type="AlphaFoldDB" id="L7VJG9"/>
<dbReference type="OrthoDB" id="9786489at2"/>
<keyword evidence="1 5" id="KW-0699">rRNA-binding</keyword>
<evidence type="ECO:0000259" key="6">
    <source>
        <dbReference type="Pfam" id="PF01386"/>
    </source>
</evidence>
<dbReference type="PANTHER" id="PTHR33284:SF1">
    <property type="entry name" value="RIBOSOMAL PROTEIN L25_GLN-TRNA SYNTHETASE, ANTI-CODON-BINDING DOMAIN-CONTAINING PROTEIN"/>
    <property type="match status" value="1"/>
</dbReference>
<evidence type="ECO:0000256" key="2">
    <source>
        <dbReference type="ARBA" id="ARBA00022884"/>
    </source>
</evidence>
<evidence type="ECO:0000313" key="8">
    <source>
        <dbReference type="EMBL" id="AGC66847.1"/>
    </source>
</evidence>